<evidence type="ECO:0000256" key="4">
    <source>
        <dbReference type="PROSITE-ProRule" id="PRU00146"/>
    </source>
</evidence>
<evidence type="ECO:0000256" key="2">
    <source>
        <dbReference type="ARBA" id="ARBA00022771"/>
    </source>
</evidence>
<dbReference type="PANTHER" id="PTHR13793">
    <property type="entry name" value="PHD FINGER PROTEINS"/>
    <property type="match status" value="1"/>
</dbReference>
<reference evidence="8" key="1">
    <citation type="submission" date="2021-06" db="EMBL/GenBank/DDBJ databases">
        <authorList>
            <person name="Kallberg Y."/>
            <person name="Tangrot J."/>
            <person name="Rosling A."/>
        </authorList>
    </citation>
    <scope>NUCLEOTIDE SEQUENCE</scope>
    <source>
        <strain evidence="8">BR232B</strain>
    </source>
</reference>
<feature type="compositionally biased region" description="Polar residues" evidence="5">
    <location>
        <begin position="764"/>
        <end position="773"/>
    </location>
</feature>
<feature type="compositionally biased region" description="Basic and acidic residues" evidence="5">
    <location>
        <begin position="523"/>
        <end position="532"/>
    </location>
</feature>
<sequence>MPPQKPTIEEVDTTGNVSASDSLSPENKDIKEEAQSIYHRIFADRGPNKRKIKVREIEEMPLEVNGPDSDSEYQDSNDSTDTDDATIVSSELQNINSESDEAEREEDESVSLSDTEDQSQRIKDWLTTWKLNDPGVCCICLDCATTEDNMLVYCDNDECEVVTHQECYGIIDLPGAHDPWYCDRCLAKPSECVSCCLCPNKNGAFRRLSRGADSGGWVHVVCALWMPGMWIGDNELISDITVEHVQQNNWRKSCCVCSSGLCDEGAVVHCDAGGCKNWLHVTCAQSLSLLEVVEDDPNMADPYFIYCPQHGSHAGEDPRLNAWERWYRKRDDYLLNARKNEGLARTRRVNVEDDIGMTLRELFEDRYCDYRERREQRIAQTRRRVAEGAAIVNGIKDQIIKNEKALVEISAKVESAEQERQALLAYREAIAPSLHILTKALLRTDGLAALMSDIADVDDDIISQFIALSEGPLVWTARGEQIAKSIDIESLDISILDPLGLKIPDESPPPERVYQRKKRTRKRCDEGDEKLSPVRVKGKAKSTLDQPVKNGRGRPRGSTNKNKAGRRGKTGAPRGRPRKIANVNRSSETSVATASGSKDTAFEQSDRSESVISVEDSADNDVDSLIHKNMDSNREIIITSDEDMEVDGMANGKAYKSIRNANTNGVHKDVTNRIRAGSKALADDNTTRHTDIYTSNINNLLNSPLPDFVDGTRSPSLSVGSIDATSNDKTPVKDSYHNSANTAETNRIDLFTTIQPPLYKNASDETTAQTSATGGIPSPVSSADEKLSTPSKVHVRQSTVSTSSVSPSGNLPKKRGRKRKRPIEKSPTDRDDEKNNSQDTMNGNVDYSDEKLSDAQSNHSIDYDRLNYTNSRQNFYEGIRGYNPSHSYYGSAQGDNDRGNRSADTLSRQYERKTNQISHKHRSAFNSRSNGTTEIMEDSPPRKVRRTRAQERPKAVRRVKSQGQSEDKMTTHAKSPLAPVVPQPICVCCGEVQAPDERSTATLVSPVRARASTIVKGRDKVHRMIRCNFCTKWYHLACMNPPIRTMPSSGYIWRCEDCDGNSEEVADKPGEATDSSEDSRKRNGTKWKLRSRKPSAVTQ</sequence>
<feature type="compositionally biased region" description="Basic and acidic residues" evidence="5">
    <location>
        <begin position="1065"/>
        <end position="1081"/>
    </location>
</feature>
<accession>A0A9N9BGE5</accession>
<dbReference type="PANTHER" id="PTHR13793:SF107">
    <property type="entry name" value="BROMODOMAIN-CONTAINING PROTEIN HOMOLOG"/>
    <property type="match status" value="1"/>
</dbReference>
<feature type="region of interest" description="Disordered" evidence="5">
    <location>
        <begin position="911"/>
        <end position="974"/>
    </location>
</feature>
<dbReference type="PROSITE" id="PS51805">
    <property type="entry name" value="EPHD"/>
    <property type="match status" value="1"/>
</dbReference>
<evidence type="ECO:0000313" key="8">
    <source>
        <dbReference type="EMBL" id="CAG8567007.1"/>
    </source>
</evidence>
<feature type="region of interest" description="Disordered" evidence="5">
    <location>
        <begin position="1062"/>
        <end position="1099"/>
    </location>
</feature>
<dbReference type="Pfam" id="PF00628">
    <property type="entry name" value="PHD"/>
    <property type="match status" value="1"/>
</dbReference>
<feature type="compositionally biased region" description="Basic and acidic residues" evidence="5">
    <location>
        <begin position="600"/>
        <end position="609"/>
    </location>
</feature>
<feature type="domain" description="PHD-type" evidence="6">
    <location>
        <begin position="134"/>
        <end position="188"/>
    </location>
</feature>
<evidence type="ECO:0000313" key="9">
    <source>
        <dbReference type="Proteomes" id="UP000789739"/>
    </source>
</evidence>
<dbReference type="Pfam" id="PF13832">
    <property type="entry name" value="zf-HC5HC2H_2"/>
    <property type="match status" value="1"/>
</dbReference>
<feature type="region of interest" description="Disordered" evidence="5">
    <location>
        <begin position="1"/>
        <end position="31"/>
    </location>
</feature>
<feature type="compositionally biased region" description="Basic and acidic residues" evidence="5">
    <location>
        <begin position="823"/>
        <end position="836"/>
    </location>
</feature>
<feature type="region of interest" description="Disordered" evidence="5">
    <location>
        <begin position="499"/>
        <end position="616"/>
    </location>
</feature>
<feature type="region of interest" description="Disordered" evidence="5">
    <location>
        <begin position="57"/>
        <end position="117"/>
    </location>
</feature>
<comment type="caution">
    <text evidence="8">The sequence shown here is derived from an EMBL/GenBank/DDBJ whole genome shotgun (WGS) entry which is preliminary data.</text>
</comment>
<dbReference type="Gene3D" id="3.30.40.10">
    <property type="entry name" value="Zinc/RING finger domain, C3HC4 (zinc finger)"/>
    <property type="match status" value="3"/>
</dbReference>
<dbReference type="PROSITE" id="PS01359">
    <property type="entry name" value="ZF_PHD_1"/>
    <property type="match status" value="2"/>
</dbReference>
<dbReference type="EMBL" id="CAJVPI010000731">
    <property type="protein sequence ID" value="CAG8567007.1"/>
    <property type="molecule type" value="Genomic_DNA"/>
</dbReference>
<gene>
    <name evidence="8" type="ORF">PBRASI_LOCUS5897</name>
</gene>
<keyword evidence="2 4" id="KW-0863">Zinc-finger</keyword>
<dbReference type="InterPro" id="IPR011011">
    <property type="entry name" value="Znf_FYVE_PHD"/>
</dbReference>
<keyword evidence="3" id="KW-0862">Zinc</keyword>
<feature type="compositionally biased region" description="Polar residues" evidence="5">
    <location>
        <begin position="583"/>
        <end position="598"/>
    </location>
</feature>
<dbReference type="GO" id="GO:0008270">
    <property type="term" value="F:zinc ion binding"/>
    <property type="evidence" value="ECO:0007669"/>
    <property type="project" value="UniProtKB-KW"/>
</dbReference>
<dbReference type="CDD" id="cd15492">
    <property type="entry name" value="PHD_BRPF_JADE_like"/>
    <property type="match status" value="1"/>
</dbReference>
<feature type="compositionally biased region" description="Acidic residues" evidence="5">
    <location>
        <begin position="98"/>
        <end position="117"/>
    </location>
</feature>
<dbReference type="SMART" id="SM00249">
    <property type="entry name" value="PHD"/>
    <property type="match status" value="3"/>
</dbReference>
<dbReference type="InterPro" id="IPR019787">
    <property type="entry name" value="Znf_PHD-finger"/>
</dbReference>
<feature type="compositionally biased region" description="Low complexity" evidence="5">
    <location>
        <begin position="798"/>
        <end position="808"/>
    </location>
</feature>
<feature type="compositionally biased region" description="Polar residues" evidence="5">
    <location>
        <begin position="87"/>
        <end position="96"/>
    </location>
</feature>
<dbReference type="OrthoDB" id="20839at2759"/>
<evidence type="ECO:0000256" key="1">
    <source>
        <dbReference type="ARBA" id="ARBA00022723"/>
    </source>
</evidence>
<feature type="region of interest" description="Disordered" evidence="5">
    <location>
        <begin position="718"/>
        <end position="741"/>
    </location>
</feature>
<dbReference type="InterPro" id="IPR019786">
    <property type="entry name" value="Zinc_finger_PHD-type_CS"/>
</dbReference>
<dbReference type="Pfam" id="PF13831">
    <property type="entry name" value="PHD_2"/>
    <property type="match status" value="1"/>
</dbReference>
<evidence type="ECO:0000256" key="5">
    <source>
        <dbReference type="SAM" id="MobiDB-lite"/>
    </source>
</evidence>
<dbReference type="InterPro" id="IPR001965">
    <property type="entry name" value="Znf_PHD"/>
</dbReference>
<feature type="compositionally biased region" description="Basic residues" evidence="5">
    <location>
        <begin position="812"/>
        <end position="822"/>
    </location>
</feature>
<keyword evidence="9" id="KW-1185">Reference proteome</keyword>
<feature type="domain" description="PHD-type" evidence="6">
    <location>
        <begin position="983"/>
        <end position="1061"/>
    </location>
</feature>
<dbReference type="InterPro" id="IPR013083">
    <property type="entry name" value="Znf_RING/FYVE/PHD"/>
</dbReference>
<feature type="compositionally biased region" description="Polar residues" evidence="5">
    <location>
        <begin position="718"/>
        <end position="729"/>
    </location>
</feature>
<organism evidence="8 9">
    <name type="scientific">Paraglomus brasilianum</name>
    <dbReference type="NCBI Taxonomy" id="144538"/>
    <lineage>
        <taxon>Eukaryota</taxon>
        <taxon>Fungi</taxon>
        <taxon>Fungi incertae sedis</taxon>
        <taxon>Mucoromycota</taxon>
        <taxon>Glomeromycotina</taxon>
        <taxon>Glomeromycetes</taxon>
        <taxon>Paraglomerales</taxon>
        <taxon>Paraglomeraceae</taxon>
        <taxon>Paraglomus</taxon>
    </lineage>
</organism>
<evidence type="ECO:0000259" key="6">
    <source>
        <dbReference type="PROSITE" id="PS50016"/>
    </source>
</evidence>
<feature type="region of interest" description="Disordered" evidence="5">
    <location>
        <begin position="887"/>
        <end position="906"/>
    </location>
</feature>
<proteinExistence type="predicted"/>
<feature type="domain" description="PHD-type" evidence="7">
    <location>
        <begin position="192"/>
        <end position="311"/>
    </location>
</feature>
<feature type="compositionally biased region" description="Polar residues" evidence="5">
    <location>
        <begin position="924"/>
        <end position="933"/>
    </location>
</feature>
<dbReference type="InterPro" id="IPR034732">
    <property type="entry name" value="EPHD"/>
</dbReference>
<dbReference type="PROSITE" id="PS50016">
    <property type="entry name" value="ZF_PHD_2"/>
    <property type="match status" value="2"/>
</dbReference>
<dbReference type="Proteomes" id="UP000789739">
    <property type="component" value="Unassembled WGS sequence"/>
</dbReference>
<feature type="compositionally biased region" description="Acidic residues" evidence="5">
    <location>
        <begin position="69"/>
        <end position="84"/>
    </location>
</feature>
<feature type="compositionally biased region" description="Polar residues" evidence="5">
    <location>
        <begin position="13"/>
        <end position="25"/>
    </location>
</feature>
<feature type="region of interest" description="Disordered" evidence="5">
    <location>
        <begin position="763"/>
        <end position="854"/>
    </location>
</feature>
<name>A0A9N9BGE5_9GLOM</name>
<feature type="compositionally biased region" description="Basic residues" evidence="5">
    <location>
        <begin position="1082"/>
        <end position="1093"/>
    </location>
</feature>
<feature type="compositionally biased region" description="Basic residues" evidence="5">
    <location>
        <begin position="563"/>
        <end position="579"/>
    </location>
</feature>
<dbReference type="AlphaFoldDB" id="A0A9N9BGE5"/>
<dbReference type="SUPFAM" id="SSF57903">
    <property type="entry name" value="FYVE/PHD zinc finger"/>
    <property type="match status" value="2"/>
</dbReference>
<evidence type="ECO:0000259" key="7">
    <source>
        <dbReference type="PROSITE" id="PS51805"/>
    </source>
</evidence>
<evidence type="ECO:0000256" key="3">
    <source>
        <dbReference type="ARBA" id="ARBA00022833"/>
    </source>
</evidence>
<protein>
    <submittedName>
        <fullName evidence="8">5148_t:CDS:1</fullName>
    </submittedName>
</protein>
<dbReference type="InterPro" id="IPR050701">
    <property type="entry name" value="Histone_Mod_Regulator"/>
</dbReference>
<keyword evidence="1" id="KW-0479">Metal-binding</keyword>
<dbReference type="GO" id="GO:0006357">
    <property type="term" value="P:regulation of transcription by RNA polymerase II"/>
    <property type="evidence" value="ECO:0007669"/>
    <property type="project" value="TreeGrafter"/>
</dbReference>